<dbReference type="Proteomes" id="UP000051686">
    <property type="component" value="Unassembled WGS sequence"/>
</dbReference>
<gene>
    <name evidence="2" type="ORF">FD46_GL000389</name>
</gene>
<comment type="caution">
    <text evidence="2">The sequence shown here is derived from an EMBL/GenBank/DDBJ whole genome shotgun (WGS) entry which is preliminary data.</text>
</comment>
<dbReference type="EMBL" id="AZEH01000020">
    <property type="protein sequence ID" value="KRL05644.1"/>
    <property type="molecule type" value="Genomic_DNA"/>
</dbReference>
<protein>
    <submittedName>
        <fullName evidence="2">Uncharacterized protein</fullName>
    </submittedName>
</protein>
<proteinExistence type="predicted"/>
<feature type="transmembrane region" description="Helical" evidence="1">
    <location>
        <begin position="113"/>
        <end position="130"/>
    </location>
</feature>
<feature type="transmembrane region" description="Helical" evidence="1">
    <location>
        <begin position="6"/>
        <end position="25"/>
    </location>
</feature>
<organism evidence="2 3">
    <name type="scientific">Liquorilactobacillus oeni DSM 19972</name>
    <dbReference type="NCBI Taxonomy" id="1423777"/>
    <lineage>
        <taxon>Bacteria</taxon>
        <taxon>Bacillati</taxon>
        <taxon>Bacillota</taxon>
        <taxon>Bacilli</taxon>
        <taxon>Lactobacillales</taxon>
        <taxon>Lactobacillaceae</taxon>
        <taxon>Liquorilactobacillus</taxon>
    </lineage>
</organism>
<dbReference type="PATRIC" id="fig|1423777.3.peg.410"/>
<keyword evidence="1" id="KW-1133">Transmembrane helix</keyword>
<sequence length="147" mass="17152">MNDALSVAVLFIFAIGIGFYQSVSFKVKVVKIKSKYFFLDKDSQETNIYQKTLYAKGGKKYLIGWILIFLISLFLNGDFNDSFTFYKFSHELVKEIIADLSIFMKLKATGNDWKSWELLGFANIAYLIFIRQKSAKMNEFFKKRTIE</sequence>
<feature type="transmembrane region" description="Helical" evidence="1">
    <location>
        <begin position="61"/>
        <end position="79"/>
    </location>
</feature>
<evidence type="ECO:0000256" key="1">
    <source>
        <dbReference type="SAM" id="Phobius"/>
    </source>
</evidence>
<reference evidence="2 3" key="1">
    <citation type="journal article" date="2015" name="Genome Announc.">
        <title>Expanding the biotechnology potential of lactobacilli through comparative genomics of 213 strains and associated genera.</title>
        <authorList>
            <person name="Sun Z."/>
            <person name="Harris H.M."/>
            <person name="McCann A."/>
            <person name="Guo C."/>
            <person name="Argimon S."/>
            <person name="Zhang W."/>
            <person name="Yang X."/>
            <person name="Jeffery I.B."/>
            <person name="Cooney J.C."/>
            <person name="Kagawa T.F."/>
            <person name="Liu W."/>
            <person name="Song Y."/>
            <person name="Salvetti E."/>
            <person name="Wrobel A."/>
            <person name="Rasinkangas P."/>
            <person name="Parkhill J."/>
            <person name="Rea M.C."/>
            <person name="O'Sullivan O."/>
            <person name="Ritari J."/>
            <person name="Douillard F.P."/>
            <person name="Paul Ross R."/>
            <person name="Yang R."/>
            <person name="Briner A.E."/>
            <person name="Felis G.E."/>
            <person name="de Vos W.M."/>
            <person name="Barrangou R."/>
            <person name="Klaenhammer T.R."/>
            <person name="Caufield P.W."/>
            <person name="Cui Y."/>
            <person name="Zhang H."/>
            <person name="O'Toole P.W."/>
        </authorList>
    </citation>
    <scope>NUCLEOTIDE SEQUENCE [LARGE SCALE GENOMIC DNA]</scope>
    <source>
        <strain evidence="2 3">DSM 19972</strain>
    </source>
</reference>
<dbReference type="AlphaFoldDB" id="A0A0R1MC39"/>
<evidence type="ECO:0000313" key="2">
    <source>
        <dbReference type="EMBL" id="KRL05644.1"/>
    </source>
</evidence>
<dbReference type="STRING" id="1423777.FD46_GL000389"/>
<keyword evidence="1" id="KW-0472">Membrane</keyword>
<keyword evidence="1" id="KW-0812">Transmembrane</keyword>
<evidence type="ECO:0000313" key="3">
    <source>
        <dbReference type="Proteomes" id="UP000051686"/>
    </source>
</evidence>
<keyword evidence="3" id="KW-1185">Reference proteome</keyword>
<name>A0A0R1MC39_9LACO</name>
<accession>A0A0R1MC39</accession>